<dbReference type="PANTHER" id="PTHR28554">
    <property type="entry name" value="39S RIBOSOMAL PROTEIN L45, MITOCHONDRIAL"/>
    <property type="match status" value="1"/>
</dbReference>
<keyword evidence="6" id="KW-1185">Reference proteome</keyword>
<evidence type="ECO:0000313" key="6">
    <source>
        <dbReference type="Proteomes" id="UP000620104"/>
    </source>
</evidence>
<evidence type="ECO:0000313" key="5">
    <source>
        <dbReference type="EMBL" id="GHJ86709.1"/>
    </source>
</evidence>
<evidence type="ECO:0000256" key="4">
    <source>
        <dbReference type="SAM" id="MobiDB-lite"/>
    </source>
</evidence>
<evidence type="ECO:0008006" key="7">
    <source>
        <dbReference type="Google" id="ProtNLM"/>
    </source>
</evidence>
<feature type="compositionally biased region" description="Polar residues" evidence="4">
    <location>
        <begin position="37"/>
        <end position="54"/>
    </location>
</feature>
<keyword evidence="3" id="KW-0496">Mitochondrion</keyword>
<comment type="subcellular location">
    <subcellularLocation>
        <location evidence="1">Mitochondrion</location>
    </subcellularLocation>
</comment>
<name>A0A8H3YEP7_9TREE</name>
<reference evidence="5" key="1">
    <citation type="submission" date="2020-07" db="EMBL/GenBank/DDBJ databases">
        <title>Draft Genome Sequence of a Deep-Sea Yeast, Naganishia (Cryptococcus) liquefaciens strain N6.</title>
        <authorList>
            <person name="Han Y.W."/>
            <person name="Kajitani R."/>
            <person name="Morimoto H."/>
            <person name="Parhat M."/>
            <person name="Tsubouchi H."/>
            <person name="Bakenova O."/>
            <person name="Ogata M."/>
            <person name="Argunhan B."/>
            <person name="Aoki R."/>
            <person name="Kajiwara S."/>
            <person name="Itoh T."/>
            <person name="Iwasaki H."/>
        </authorList>
    </citation>
    <scope>NUCLEOTIDE SEQUENCE</scope>
    <source>
        <strain evidence="5">N6</strain>
    </source>
</reference>
<sequence>MALTRSAVTAGSNGRLLFPIASQPFLALSLRQLSTSSADHNTDAPSTSAQGASFSRSKSSVVPTTSSTSTTAQSTGTGSRTGYNALAKAEQKVAKQQRGMARQMPGMSLENQDQMLADPYILPPLHVVGISNVGGLIPSLNYIFTRIRRYARLSIHSMSEIVKREPIIVNSIASSKYKALPWYQRFWSALQRTRPTVSMQPLSDHLAEIWEKWNKAQASGDLDTIRQVSVSKALEIAKNRAQNQPGGGAVMTWTVDRYLSKPRAVDARVLPVDPAGETYLAQVIVKLETSQTVTIKPRSRAAQTLHSNATEFYAFEKILSNNEAKWKIKEKITPYAGGDLPKDLM</sequence>
<dbReference type="Pfam" id="PF07961">
    <property type="entry name" value="MBA1"/>
    <property type="match status" value="1"/>
</dbReference>
<comment type="caution">
    <text evidence="5">The sequence shown here is derived from an EMBL/GenBank/DDBJ whole genome shotgun (WGS) entry which is preliminary data.</text>
</comment>
<protein>
    <recommendedName>
        <fullName evidence="7">Tim44-like domain-containing protein</fullName>
    </recommendedName>
</protein>
<dbReference type="AlphaFoldDB" id="A0A8H3YEP7"/>
<evidence type="ECO:0000256" key="1">
    <source>
        <dbReference type="ARBA" id="ARBA00004173"/>
    </source>
</evidence>
<dbReference type="OrthoDB" id="19619at2759"/>
<keyword evidence="2" id="KW-0809">Transit peptide</keyword>
<proteinExistence type="predicted"/>
<dbReference type="GO" id="GO:0005743">
    <property type="term" value="C:mitochondrial inner membrane"/>
    <property type="evidence" value="ECO:0007669"/>
    <property type="project" value="InterPro"/>
</dbReference>
<dbReference type="PANTHER" id="PTHR28554:SF1">
    <property type="entry name" value="LARGE RIBOSOMAL SUBUNIT PROTEIN ML45"/>
    <property type="match status" value="1"/>
</dbReference>
<dbReference type="InterPro" id="IPR024621">
    <property type="entry name" value="Mba1"/>
</dbReference>
<dbReference type="GO" id="GO:0032979">
    <property type="term" value="P:protein insertion into mitochondrial inner membrane from matrix"/>
    <property type="evidence" value="ECO:0007669"/>
    <property type="project" value="InterPro"/>
</dbReference>
<dbReference type="InterPro" id="IPR051975">
    <property type="entry name" value="mtLSU_mL45"/>
</dbReference>
<feature type="region of interest" description="Disordered" evidence="4">
    <location>
        <begin position="37"/>
        <end position="83"/>
    </location>
</feature>
<dbReference type="EMBL" id="BLZA01000019">
    <property type="protein sequence ID" value="GHJ86709.1"/>
    <property type="molecule type" value="Genomic_DNA"/>
</dbReference>
<dbReference type="Gene3D" id="3.10.450.240">
    <property type="match status" value="1"/>
</dbReference>
<evidence type="ECO:0000256" key="2">
    <source>
        <dbReference type="ARBA" id="ARBA00022946"/>
    </source>
</evidence>
<gene>
    <name evidence="5" type="ORF">NliqN6_3111</name>
</gene>
<accession>A0A8H3YEP7</accession>
<evidence type="ECO:0000256" key="3">
    <source>
        <dbReference type="ARBA" id="ARBA00023128"/>
    </source>
</evidence>
<organism evidence="5 6">
    <name type="scientific">Naganishia liquefaciens</name>
    <dbReference type="NCBI Taxonomy" id="104408"/>
    <lineage>
        <taxon>Eukaryota</taxon>
        <taxon>Fungi</taxon>
        <taxon>Dikarya</taxon>
        <taxon>Basidiomycota</taxon>
        <taxon>Agaricomycotina</taxon>
        <taxon>Tremellomycetes</taxon>
        <taxon>Filobasidiales</taxon>
        <taxon>Filobasidiaceae</taxon>
        <taxon>Naganishia</taxon>
    </lineage>
</organism>
<feature type="compositionally biased region" description="Low complexity" evidence="4">
    <location>
        <begin position="55"/>
        <end position="81"/>
    </location>
</feature>
<dbReference type="Proteomes" id="UP000620104">
    <property type="component" value="Unassembled WGS sequence"/>
</dbReference>